<dbReference type="InterPro" id="IPR056154">
    <property type="entry name" value="Beta-prop_IFT140_1st"/>
</dbReference>
<protein>
    <submittedName>
        <fullName evidence="2">WD_REPEATS_REGION domain-containing protein</fullName>
    </submittedName>
</protein>
<feature type="non-terminal residue" evidence="2">
    <location>
        <position position="176"/>
    </location>
</feature>
<evidence type="ECO:0000313" key="2">
    <source>
        <dbReference type="EMBL" id="GFH26135.1"/>
    </source>
</evidence>
<keyword evidence="3" id="KW-1185">Reference proteome</keyword>
<feature type="non-terminal residue" evidence="2">
    <location>
        <position position="1"/>
    </location>
</feature>
<dbReference type="EMBL" id="BLLF01003035">
    <property type="protein sequence ID" value="GFH26135.1"/>
    <property type="molecule type" value="Genomic_DNA"/>
</dbReference>
<evidence type="ECO:0000313" key="3">
    <source>
        <dbReference type="Proteomes" id="UP000485058"/>
    </source>
</evidence>
<organism evidence="2 3">
    <name type="scientific">Haematococcus lacustris</name>
    <name type="common">Green alga</name>
    <name type="synonym">Haematococcus pluvialis</name>
    <dbReference type="NCBI Taxonomy" id="44745"/>
    <lineage>
        <taxon>Eukaryota</taxon>
        <taxon>Viridiplantae</taxon>
        <taxon>Chlorophyta</taxon>
        <taxon>core chlorophytes</taxon>
        <taxon>Chlorophyceae</taxon>
        <taxon>CS clade</taxon>
        <taxon>Chlamydomonadales</taxon>
        <taxon>Haematococcaceae</taxon>
        <taxon>Haematococcus</taxon>
    </lineage>
</organism>
<comment type="caution">
    <text evidence="2">The sequence shown here is derived from an EMBL/GenBank/DDBJ whole genome shotgun (WGS) entry which is preliminary data.</text>
</comment>
<dbReference type="AlphaFoldDB" id="A0A699ZW06"/>
<dbReference type="Pfam" id="PF23383">
    <property type="entry name" value="Beta-prop_IFT140_1st"/>
    <property type="match status" value="1"/>
</dbReference>
<evidence type="ECO:0000259" key="1">
    <source>
        <dbReference type="Pfam" id="PF23383"/>
    </source>
</evidence>
<sequence length="176" mass="19017">MAEGGMPANSVYYGVNVEGRSVLKWANDQGYQGLVQDMSEEVTGLIYYADKEQLVVVGASSSLYLFGRGEDGLWAGLTRMKFATGTGEAAGSLQVCWAGNHTLASASERDSVVRMYNFDTEDNYVLQILGLDISKAMLLVYDGSRAEVFKVTDSNECLPHAGFDTTSKALALNNDS</sequence>
<reference evidence="2 3" key="1">
    <citation type="submission" date="2020-02" db="EMBL/GenBank/DDBJ databases">
        <title>Draft genome sequence of Haematococcus lacustris strain NIES-144.</title>
        <authorList>
            <person name="Morimoto D."/>
            <person name="Nakagawa S."/>
            <person name="Yoshida T."/>
            <person name="Sawayama S."/>
        </authorList>
    </citation>
    <scope>NUCLEOTIDE SEQUENCE [LARGE SCALE GENOMIC DNA]</scope>
    <source>
        <strain evidence="2 3">NIES-144</strain>
    </source>
</reference>
<gene>
    <name evidence="2" type="ORF">HaLaN_24234</name>
</gene>
<feature type="domain" description="IFT140 first beta-propeller" evidence="1">
    <location>
        <begin position="26"/>
        <end position="128"/>
    </location>
</feature>
<dbReference type="Proteomes" id="UP000485058">
    <property type="component" value="Unassembled WGS sequence"/>
</dbReference>
<name>A0A699ZW06_HAELA</name>
<proteinExistence type="predicted"/>
<accession>A0A699ZW06</accession>